<name>A0ABR2J1B1_9EUKA</name>
<keyword evidence="1" id="KW-0812">Transmembrane</keyword>
<evidence type="ECO:0000313" key="2">
    <source>
        <dbReference type="EMBL" id="KAK8871692.1"/>
    </source>
</evidence>
<proteinExistence type="predicted"/>
<gene>
    <name evidence="2" type="ORF">M9Y10_007431</name>
</gene>
<reference evidence="2 3" key="1">
    <citation type="submission" date="2024-04" db="EMBL/GenBank/DDBJ databases">
        <title>Tritrichomonas musculus Genome.</title>
        <authorList>
            <person name="Alves-Ferreira E."/>
            <person name="Grigg M."/>
            <person name="Lorenzi H."/>
            <person name="Galac M."/>
        </authorList>
    </citation>
    <scope>NUCLEOTIDE SEQUENCE [LARGE SCALE GENOMIC DNA]</scope>
    <source>
        <strain evidence="2 3">EAF2021</strain>
    </source>
</reference>
<sequence length="87" mass="9014">MDVYINNCKDFTASALFSQSKPFTGSISFSSSNEFSGSYHCTASETPIPRGANIGKGRKTNNALIYGGVAAASAMVVILHSFSLGGG</sequence>
<evidence type="ECO:0000313" key="3">
    <source>
        <dbReference type="Proteomes" id="UP001470230"/>
    </source>
</evidence>
<organism evidence="2 3">
    <name type="scientific">Tritrichomonas musculus</name>
    <dbReference type="NCBI Taxonomy" id="1915356"/>
    <lineage>
        <taxon>Eukaryota</taxon>
        <taxon>Metamonada</taxon>
        <taxon>Parabasalia</taxon>
        <taxon>Tritrichomonadida</taxon>
        <taxon>Tritrichomonadidae</taxon>
        <taxon>Tritrichomonas</taxon>
    </lineage>
</organism>
<keyword evidence="1" id="KW-1133">Transmembrane helix</keyword>
<dbReference type="EMBL" id="JAPFFF010000013">
    <property type="protein sequence ID" value="KAK8871692.1"/>
    <property type="molecule type" value="Genomic_DNA"/>
</dbReference>
<accession>A0ABR2J1B1</accession>
<keyword evidence="1" id="KW-0472">Membrane</keyword>
<comment type="caution">
    <text evidence="2">The sequence shown here is derived from an EMBL/GenBank/DDBJ whole genome shotgun (WGS) entry which is preliminary data.</text>
</comment>
<evidence type="ECO:0000256" key="1">
    <source>
        <dbReference type="SAM" id="Phobius"/>
    </source>
</evidence>
<keyword evidence="3" id="KW-1185">Reference proteome</keyword>
<feature type="transmembrane region" description="Helical" evidence="1">
    <location>
        <begin position="63"/>
        <end position="82"/>
    </location>
</feature>
<protein>
    <submittedName>
        <fullName evidence="2">Uncharacterized protein</fullName>
    </submittedName>
</protein>
<dbReference type="Proteomes" id="UP001470230">
    <property type="component" value="Unassembled WGS sequence"/>
</dbReference>